<dbReference type="AlphaFoldDB" id="A0A1A8Z969"/>
<evidence type="ECO:0000313" key="2">
    <source>
        <dbReference type="Proteomes" id="UP000199385"/>
    </source>
</evidence>
<organism evidence="1 2">
    <name type="scientific">Micromonospora auratinigra</name>
    <dbReference type="NCBI Taxonomy" id="261654"/>
    <lineage>
        <taxon>Bacteria</taxon>
        <taxon>Bacillati</taxon>
        <taxon>Actinomycetota</taxon>
        <taxon>Actinomycetes</taxon>
        <taxon>Micromonosporales</taxon>
        <taxon>Micromonosporaceae</taxon>
        <taxon>Micromonospora</taxon>
    </lineage>
</organism>
<name>A0A1A8Z969_9ACTN</name>
<dbReference type="Gene3D" id="2.40.30.100">
    <property type="entry name" value="AF2212/PG0164-like"/>
    <property type="match status" value="1"/>
</dbReference>
<dbReference type="RefSeq" id="WP_091658979.1">
    <property type="nucleotide sequence ID" value="NZ_LT594323.1"/>
</dbReference>
<sequence length="95" mass="10522">MLLEFTGEVWYWRGPSPWHFVTVPDEQCGALTDAAGQVTYGWGMVPVTARIGGTDWTTSLWPKDGRYVVPLKAAVRRAEQIDVGDVVTVRLTVDA</sequence>
<dbReference type="Proteomes" id="UP000199385">
    <property type="component" value="Chromosome I"/>
</dbReference>
<dbReference type="Pfam" id="PF08922">
    <property type="entry name" value="DUF1905"/>
    <property type="match status" value="1"/>
</dbReference>
<keyword evidence="2" id="KW-1185">Reference proteome</keyword>
<proteinExistence type="predicted"/>
<dbReference type="OrthoDB" id="9808666at2"/>
<protein>
    <recommendedName>
        <fullName evidence="3">DUF1905 domain-containing protein</fullName>
    </recommendedName>
</protein>
<evidence type="ECO:0008006" key="3">
    <source>
        <dbReference type="Google" id="ProtNLM"/>
    </source>
</evidence>
<dbReference type="STRING" id="261654.GA0070611_1287"/>
<accession>A0A1A8Z969</accession>
<reference evidence="2" key="1">
    <citation type="submission" date="2016-06" db="EMBL/GenBank/DDBJ databases">
        <authorList>
            <person name="Varghese N."/>
            <person name="Submissions Spin"/>
        </authorList>
    </citation>
    <scope>NUCLEOTIDE SEQUENCE [LARGE SCALE GENOMIC DNA]</scope>
    <source>
        <strain evidence="2">DSM 44815</strain>
    </source>
</reference>
<gene>
    <name evidence="1" type="ORF">GA0070611_1287</name>
</gene>
<evidence type="ECO:0000313" key="1">
    <source>
        <dbReference type="EMBL" id="SBT40504.1"/>
    </source>
</evidence>
<dbReference type="InterPro" id="IPR037079">
    <property type="entry name" value="AF2212/PG0164-like_sf"/>
</dbReference>
<dbReference type="EMBL" id="LT594323">
    <property type="protein sequence ID" value="SBT40504.1"/>
    <property type="molecule type" value="Genomic_DNA"/>
</dbReference>
<dbReference type="SUPFAM" id="SSF141694">
    <property type="entry name" value="AF2212/PG0164-like"/>
    <property type="match status" value="1"/>
</dbReference>
<dbReference type="InterPro" id="IPR015018">
    <property type="entry name" value="DUF1905"/>
</dbReference>
<dbReference type="PATRIC" id="fig|261654.4.peg.1307"/>